<evidence type="ECO:0000256" key="2">
    <source>
        <dbReference type="SAM" id="Phobius"/>
    </source>
</evidence>
<dbReference type="AlphaFoldDB" id="A0A8J7J4D0"/>
<dbReference type="InterPro" id="IPR011990">
    <property type="entry name" value="TPR-like_helical_dom_sf"/>
</dbReference>
<comment type="caution">
    <text evidence="3">The sequence shown here is derived from an EMBL/GenBank/DDBJ whole genome shotgun (WGS) entry which is preliminary data.</text>
</comment>
<evidence type="ECO:0000256" key="1">
    <source>
        <dbReference type="SAM" id="MobiDB-lite"/>
    </source>
</evidence>
<reference evidence="3" key="1">
    <citation type="submission" date="2020-12" db="EMBL/GenBank/DDBJ databases">
        <title>Sedimentitalea sp. nov., isolated from sand in Incheon.</title>
        <authorList>
            <person name="Kim W."/>
        </authorList>
    </citation>
    <scope>NUCLEOTIDE SEQUENCE</scope>
    <source>
        <strain evidence="3">CAU 1593</strain>
    </source>
</reference>
<dbReference type="SUPFAM" id="SSF48452">
    <property type="entry name" value="TPR-like"/>
    <property type="match status" value="1"/>
</dbReference>
<feature type="compositionally biased region" description="Pro residues" evidence="1">
    <location>
        <begin position="129"/>
        <end position="142"/>
    </location>
</feature>
<dbReference type="PANTHER" id="PTHR12558">
    <property type="entry name" value="CELL DIVISION CYCLE 16,23,27"/>
    <property type="match status" value="1"/>
</dbReference>
<feature type="transmembrane region" description="Helical" evidence="2">
    <location>
        <begin position="151"/>
        <end position="171"/>
    </location>
</feature>
<dbReference type="Gene3D" id="1.25.40.10">
    <property type="entry name" value="Tetratricopeptide repeat domain"/>
    <property type="match status" value="1"/>
</dbReference>
<evidence type="ECO:0000313" key="4">
    <source>
        <dbReference type="Proteomes" id="UP000619079"/>
    </source>
</evidence>
<accession>A0A8J7J4D0</accession>
<keyword evidence="2" id="KW-0812">Transmembrane</keyword>
<gene>
    <name evidence="3" type="ORF">JF290_18780</name>
</gene>
<protein>
    <recommendedName>
        <fullName evidence="5">Tetratricopeptide repeat protein</fullName>
    </recommendedName>
</protein>
<keyword evidence="2" id="KW-0472">Membrane</keyword>
<dbReference type="Proteomes" id="UP000619079">
    <property type="component" value="Unassembled WGS sequence"/>
</dbReference>
<evidence type="ECO:0008006" key="5">
    <source>
        <dbReference type="Google" id="ProtNLM"/>
    </source>
</evidence>
<dbReference type="EMBL" id="JAELVR010000016">
    <property type="protein sequence ID" value="MBJ6373570.1"/>
    <property type="molecule type" value="Genomic_DNA"/>
</dbReference>
<organism evidence="3 4">
    <name type="scientific">Sedimentitalea arenosa</name>
    <dbReference type="NCBI Taxonomy" id="2798803"/>
    <lineage>
        <taxon>Bacteria</taxon>
        <taxon>Pseudomonadati</taxon>
        <taxon>Pseudomonadota</taxon>
        <taxon>Alphaproteobacteria</taxon>
        <taxon>Rhodobacterales</taxon>
        <taxon>Paracoccaceae</taxon>
        <taxon>Sedimentitalea</taxon>
    </lineage>
</organism>
<keyword evidence="4" id="KW-1185">Reference proteome</keyword>
<dbReference type="PANTHER" id="PTHR12558:SF33">
    <property type="entry name" value="BLL7664 PROTEIN"/>
    <property type="match status" value="1"/>
</dbReference>
<name>A0A8J7J4D0_9RHOB</name>
<keyword evidence="2" id="KW-1133">Transmembrane helix</keyword>
<sequence>MAHTVQQAVECERDTPSTADIQAALERVLASPDFSASDQRRKFLRFVVEEAVAGRAQGLKGVVIAHEVFRRDTDFNSKSDPVVRLEARRLRRDLDSYYVGPGRDDPVRISIPKGGYAPEFETLHHAPEPPDPQPPEVDPTPPRTHQRSSRATLAIAILLVLLTGVGVGLLLQKGSDDTTTATAGEVDLPRVAILPFQALDPSETTHALAAGLGSELLHYLSQFRGLRLFAPSVENLEAQTLAELGKAPLPSYVVRGEVLIEGNRVSVVVNLLNAGTGEMVWSDIYDLQLSPGSLIDLRDSVSAEIASALGQPYGALSEDIRSNADSPPPASLESYLCVQQGYSYRRTLERAEFEQMLECLDAAVARNPDYSDAWAMLGWVRLDASRYRFLPPEQINANYIAALAAAERAYSLDPNNVLTLKALSAIHHHMGNYQEGERFGWRALELNPNDPDTLAQVGWRLAARGKFDEGVPLMERSLERTVDPPAWYYHLLSMYHLLEGDAAVALDIAEHSANKGSGFGNFLVAIAAGALGDGERARSALEGINASPSLASDPAAFMRSHGATEEIIGKMISGYTEAKRLASSL</sequence>
<feature type="region of interest" description="Disordered" evidence="1">
    <location>
        <begin position="118"/>
        <end position="146"/>
    </location>
</feature>
<evidence type="ECO:0000313" key="3">
    <source>
        <dbReference type="EMBL" id="MBJ6373570.1"/>
    </source>
</evidence>
<dbReference type="RefSeq" id="WP_199026447.1">
    <property type="nucleotide sequence ID" value="NZ_JAELVR010000016.1"/>
</dbReference>
<proteinExistence type="predicted"/>